<feature type="domain" description="ABC3 transporter permease C-terminal" evidence="7">
    <location>
        <begin position="614"/>
        <end position="732"/>
    </location>
</feature>
<dbReference type="STRING" id="1147123.SAMN05443428_10375"/>
<feature type="transmembrane region" description="Helical" evidence="6">
    <location>
        <begin position="699"/>
        <end position="719"/>
    </location>
</feature>
<dbReference type="PANTHER" id="PTHR30287">
    <property type="entry name" value="MEMBRANE COMPONENT OF PREDICTED ABC SUPERFAMILY METABOLITE UPTAKE TRANSPORTER"/>
    <property type="match status" value="1"/>
</dbReference>
<proteinExistence type="predicted"/>
<evidence type="ECO:0000256" key="2">
    <source>
        <dbReference type="ARBA" id="ARBA00022475"/>
    </source>
</evidence>
<dbReference type="InterPro" id="IPR038766">
    <property type="entry name" value="Membrane_comp_ABC_pdt"/>
</dbReference>
<gene>
    <name evidence="8" type="ORF">SAMN05443428_10375</name>
</gene>
<name>A0A1T4WRJ3_9CLOT</name>
<keyword evidence="2" id="KW-1003">Cell membrane</keyword>
<evidence type="ECO:0000259" key="7">
    <source>
        <dbReference type="Pfam" id="PF02687"/>
    </source>
</evidence>
<feature type="domain" description="ABC3 transporter permease C-terminal" evidence="7">
    <location>
        <begin position="248"/>
        <end position="355"/>
    </location>
</feature>
<protein>
    <submittedName>
        <fullName evidence="8">Putative ABC transport system permease protein</fullName>
    </submittedName>
</protein>
<organism evidence="8 9">
    <name type="scientific">Caloramator quimbayensis</name>
    <dbReference type="NCBI Taxonomy" id="1147123"/>
    <lineage>
        <taxon>Bacteria</taxon>
        <taxon>Bacillati</taxon>
        <taxon>Bacillota</taxon>
        <taxon>Clostridia</taxon>
        <taxon>Eubacteriales</taxon>
        <taxon>Clostridiaceae</taxon>
        <taxon>Caloramator</taxon>
    </lineage>
</organism>
<sequence>MVMVLNKKIKRVILSQKAVYIGSIILVMLSSLLYTNFNISMKNVEKNKNLFLKITMIEDAKVITQKPLENISELENKFNVLIDERKQLDVNINSNTVLRIFEKTEKVDISYIVEGKNIESDNDILLDPNFAKANNIKIGDYIELPFGKFIVKGFFSMPDYIYPLKSDTDMMVNYNNFGIAILSKNKINEINKGINYYLIKYKSKDSYKIKDYIAENNFIIFYQDIKDNPRYSFVDAKLMGSTKMGSALPVIILLLTSLLVCIVIWRIIKTEFSQIGTLYALGYTKKEILFHYLSYGNIIALLGGVSGTILGLIFVKPLTSFFISYFNIPLIENLFDIKYIIISLLIPYIFIIPAISFVTLKALRLSPVNLMRGNNEIIKIGILEKKINITKLKFISKFRIREVTRSLPRLFVLIFGITIASMFLLLGFLYKNSIDYLLNQSMNEVYKYEYNYVLKAYEDDNNYGGEEYNLSAFKVENKIESFAVLGIKPDSKMINLTDESGKSISINSVIATRPLSNTLNIKEGDKIIITNKYSNKKYEIKIDKIAEVYTGNNIYMPLSDFNKIMNLNENSFIGIFSSNKLNIDEDKILKFETKKDFEEAFKTILNPLKASFAVISLFAFVISLVVIYIITGISIEENKNNISMFKIFGYTNNEINSLILNTATIPVIVGFLISIPLLIKSMDALFRSFSKGIDFAFPLKLEPLSIVLSFIIMIGIYELSKYLSKKKILNISLSEALKSQRE</sequence>
<dbReference type="GO" id="GO:0005886">
    <property type="term" value="C:plasma membrane"/>
    <property type="evidence" value="ECO:0007669"/>
    <property type="project" value="UniProtKB-SubCell"/>
</dbReference>
<evidence type="ECO:0000256" key="5">
    <source>
        <dbReference type="ARBA" id="ARBA00023136"/>
    </source>
</evidence>
<feature type="transmembrane region" description="Helical" evidence="6">
    <location>
        <begin position="410"/>
        <end position="430"/>
    </location>
</feature>
<feature type="transmembrane region" description="Helical" evidence="6">
    <location>
        <begin position="339"/>
        <end position="363"/>
    </location>
</feature>
<evidence type="ECO:0000313" key="9">
    <source>
        <dbReference type="Proteomes" id="UP000190105"/>
    </source>
</evidence>
<comment type="subcellular location">
    <subcellularLocation>
        <location evidence="1">Cell membrane</location>
        <topology evidence="1">Multi-pass membrane protein</topology>
    </subcellularLocation>
</comment>
<dbReference type="EMBL" id="FUYH01000003">
    <property type="protein sequence ID" value="SKA79485.1"/>
    <property type="molecule type" value="Genomic_DNA"/>
</dbReference>
<reference evidence="9" key="1">
    <citation type="submission" date="2017-02" db="EMBL/GenBank/DDBJ databases">
        <authorList>
            <person name="Varghese N."/>
            <person name="Submissions S."/>
        </authorList>
    </citation>
    <scope>NUCLEOTIDE SEQUENCE [LARGE SCALE GENOMIC DNA]</scope>
    <source>
        <strain evidence="9">USBA 833</strain>
    </source>
</reference>
<feature type="transmembrane region" description="Helical" evidence="6">
    <location>
        <begin position="655"/>
        <end position="679"/>
    </location>
</feature>
<keyword evidence="3 6" id="KW-0812">Transmembrane</keyword>
<dbReference type="PANTHER" id="PTHR30287:SF1">
    <property type="entry name" value="INNER MEMBRANE PROTEIN"/>
    <property type="match status" value="1"/>
</dbReference>
<evidence type="ECO:0000313" key="8">
    <source>
        <dbReference type="EMBL" id="SKA79485.1"/>
    </source>
</evidence>
<evidence type="ECO:0000256" key="3">
    <source>
        <dbReference type="ARBA" id="ARBA00022692"/>
    </source>
</evidence>
<dbReference type="Pfam" id="PF02687">
    <property type="entry name" value="FtsX"/>
    <property type="match status" value="2"/>
</dbReference>
<keyword evidence="9" id="KW-1185">Reference proteome</keyword>
<evidence type="ECO:0000256" key="1">
    <source>
        <dbReference type="ARBA" id="ARBA00004651"/>
    </source>
</evidence>
<accession>A0A1T4WRJ3</accession>
<keyword evidence="5 6" id="KW-0472">Membrane</keyword>
<feature type="transmembrane region" description="Helical" evidence="6">
    <location>
        <begin position="289"/>
        <end position="315"/>
    </location>
</feature>
<dbReference type="Proteomes" id="UP000190105">
    <property type="component" value="Unassembled WGS sequence"/>
</dbReference>
<dbReference type="InterPro" id="IPR003838">
    <property type="entry name" value="ABC3_permease_C"/>
</dbReference>
<evidence type="ECO:0000256" key="4">
    <source>
        <dbReference type="ARBA" id="ARBA00022989"/>
    </source>
</evidence>
<feature type="transmembrane region" description="Helical" evidence="6">
    <location>
        <begin position="247"/>
        <end position="268"/>
    </location>
</feature>
<feature type="transmembrane region" description="Helical" evidence="6">
    <location>
        <begin position="612"/>
        <end position="635"/>
    </location>
</feature>
<dbReference type="OrthoDB" id="2934570at2"/>
<evidence type="ECO:0000256" key="6">
    <source>
        <dbReference type="SAM" id="Phobius"/>
    </source>
</evidence>
<feature type="transmembrane region" description="Helical" evidence="6">
    <location>
        <begin position="12"/>
        <end position="34"/>
    </location>
</feature>
<keyword evidence="4 6" id="KW-1133">Transmembrane helix</keyword>
<dbReference type="AlphaFoldDB" id="A0A1T4WRJ3"/>